<evidence type="ECO:0000256" key="7">
    <source>
        <dbReference type="ARBA" id="ARBA00022825"/>
    </source>
</evidence>
<evidence type="ECO:0000313" key="11">
    <source>
        <dbReference type="Proteomes" id="UP000002669"/>
    </source>
</evidence>
<dbReference type="AlphaFoldDB" id="E4UYD8"/>
<evidence type="ECO:0000256" key="1">
    <source>
        <dbReference type="ARBA" id="ARBA00004613"/>
    </source>
</evidence>
<dbReference type="EMBL" id="DS989825">
    <property type="protein sequence ID" value="EFR02101.1"/>
    <property type="molecule type" value="Genomic_DNA"/>
</dbReference>
<dbReference type="eggNOG" id="KOG2100">
    <property type="taxonomic scope" value="Eukaryota"/>
</dbReference>
<dbReference type="GO" id="GO:0004252">
    <property type="term" value="F:serine-type endopeptidase activity"/>
    <property type="evidence" value="ECO:0007669"/>
    <property type="project" value="TreeGrafter"/>
</dbReference>
<comment type="subcellular location">
    <subcellularLocation>
        <location evidence="1">Secreted</location>
    </subcellularLocation>
</comment>
<dbReference type="Proteomes" id="UP000002669">
    <property type="component" value="Unassembled WGS sequence"/>
</dbReference>
<dbReference type="GO" id="GO:0006508">
    <property type="term" value="P:proteolysis"/>
    <property type="evidence" value="ECO:0007669"/>
    <property type="project" value="UniProtKB-KW"/>
</dbReference>
<keyword evidence="11" id="KW-1185">Reference proteome</keyword>
<evidence type="ECO:0000256" key="8">
    <source>
        <dbReference type="ARBA" id="ARBA00032829"/>
    </source>
</evidence>
<evidence type="ECO:0000256" key="6">
    <source>
        <dbReference type="ARBA" id="ARBA00022801"/>
    </source>
</evidence>
<dbReference type="InterPro" id="IPR001375">
    <property type="entry name" value="Peptidase_S9_cat"/>
</dbReference>
<feature type="domain" description="Peptidase S9 prolyl oligopeptidase catalytic" evidence="9">
    <location>
        <begin position="489"/>
        <end position="698"/>
    </location>
</feature>
<dbReference type="Pfam" id="PF00326">
    <property type="entry name" value="Peptidase_S9"/>
    <property type="match status" value="1"/>
</dbReference>
<dbReference type="PANTHER" id="PTHR42776:SF13">
    <property type="entry name" value="DIPEPTIDYL-PEPTIDASE 5"/>
    <property type="match status" value="1"/>
</dbReference>
<dbReference type="GeneID" id="10027782"/>
<keyword evidence="7" id="KW-0720">Serine protease</keyword>
<reference evidence="11" key="1">
    <citation type="journal article" date="2012" name="MBio">
        <title>Comparative genome analysis of Trichophyton rubrum and related dermatophytes reveals candidate genes involved in infection.</title>
        <authorList>
            <person name="Martinez D.A."/>
            <person name="Oliver B.G."/>
            <person name="Graeser Y."/>
            <person name="Goldberg J.M."/>
            <person name="Li W."/>
            <person name="Martinez-Rossi N.M."/>
            <person name="Monod M."/>
            <person name="Shelest E."/>
            <person name="Barton R.C."/>
            <person name="Birch E."/>
            <person name="Brakhage A.A."/>
            <person name="Chen Z."/>
            <person name="Gurr S.J."/>
            <person name="Heiman D."/>
            <person name="Heitman J."/>
            <person name="Kosti I."/>
            <person name="Rossi A."/>
            <person name="Saif S."/>
            <person name="Samalova M."/>
            <person name="Saunders C.W."/>
            <person name="Shea T."/>
            <person name="Summerbell R.C."/>
            <person name="Xu J."/>
            <person name="Young S."/>
            <person name="Zeng Q."/>
            <person name="Birren B.W."/>
            <person name="Cuomo C.A."/>
            <person name="White T.C."/>
        </authorList>
    </citation>
    <scope>NUCLEOTIDE SEQUENCE [LARGE SCALE GENOMIC DNA]</scope>
    <source>
        <strain evidence="11">ATCC MYA-4604 / CBS 118893</strain>
    </source>
</reference>
<protein>
    <recommendedName>
        <fullName evidence="8">Dipeptidyl-peptidase V</fullName>
    </recommendedName>
</protein>
<evidence type="ECO:0000256" key="4">
    <source>
        <dbReference type="ARBA" id="ARBA00022670"/>
    </source>
</evidence>
<dbReference type="HOGENOM" id="CLU_008615_0_1_1"/>
<comment type="similarity">
    <text evidence="2">Belongs to the peptidase S9C family.</text>
</comment>
<dbReference type="FunFam" id="3.40.50.1820:FF:000028">
    <property type="entry name" value="S9 family peptidase"/>
    <property type="match status" value="1"/>
</dbReference>
<name>E4UYD8_ARTGP</name>
<evidence type="ECO:0000256" key="3">
    <source>
        <dbReference type="ARBA" id="ARBA00022525"/>
    </source>
</evidence>
<dbReference type="InterPro" id="IPR029058">
    <property type="entry name" value="AB_hydrolase_fold"/>
</dbReference>
<sequence length="720" mass="79366">MTVHKTKFDPEVLLSAPRRSACVPNSAGTLLAYTQSTYSFESHSSHTELIILDLASKKTRVLTNSYSGSPQWLGDNQLIWLKEESNGNTSFIVTEVSGDSKPYVAGVTPGTVSNLKVTQLSKDHFAFAVSGKANADGTLFNPSNVKKPVSSGKIYTSLFVRHWDEYTQDEKQTIWIGTLRKSALSGPGSSQYSLSGLKNVFKLFNLPQRVESPILPFGGTDHFDICPKGVVFVSKDPTLNDALHTKCVCYVCPIPFAALTESIDPIEAKVVKATSLEGALTSPVISPVNNTLAFLAMREDGYESDKNRVVIAKGVFDQESEPIELFASEDNMGAWDRSPSSLVWAYDDSSLIIKAEDTGRGLVFQVPMGDAKTLTTANLLNISSTGSVVDVASTPKGLFLSSSSLVESSLYSLVEAKHQGETREISSATNNGSSFGLAPSQVSETWWKGANDHPVHAWVIKPSDFKQGKKYPLAFLVHGGPQGAWNDQWSTRWNPLIFAEQGYVVVTPNPTGSTGYGQGFTDAIRGSWGGLPYEDLVKCFEHIENNLTFVDTDRAVALGASYGGFMMNWIQGHELGRKFKALVTHDGIFSTKFSLAAEELYFPIHDLNGIYWKNPESWIKWDPSEFINEWKTPHLVIHSERDYRLTIAEGLALFNALQLRSVESALLTFPDENHWVIKPENSLLWHRAVINWINKYAGLAPLLDKDGNNCFPEDMTPKKP</sequence>
<dbReference type="GO" id="GO:0005576">
    <property type="term" value="C:extracellular region"/>
    <property type="evidence" value="ECO:0007669"/>
    <property type="project" value="UniProtKB-SubCell"/>
</dbReference>
<organism evidence="11">
    <name type="scientific">Arthroderma gypseum (strain ATCC MYA-4604 / CBS 118893)</name>
    <name type="common">Microsporum gypseum</name>
    <dbReference type="NCBI Taxonomy" id="535722"/>
    <lineage>
        <taxon>Eukaryota</taxon>
        <taxon>Fungi</taxon>
        <taxon>Dikarya</taxon>
        <taxon>Ascomycota</taxon>
        <taxon>Pezizomycotina</taxon>
        <taxon>Eurotiomycetes</taxon>
        <taxon>Eurotiomycetidae</taxon>
        <taxon>Onygenales</taxon>
        <taxon>Arthrodermataceae</taxon>
        <taxon>Nannizzia</taxon>
    </lineage>
</organism>
<evidence type="ECO:0000256" key="2">
    <source>
        <dbReference type="ARBA" id="ARBA00010040"/>
    </source>
</evidence>
<dbReference type="VEuPathDB" id="FungiDB:MGYG_05103"/>
<evidence type="ECO:0000259" key="9">
    <source>
        <dbReference type="Pfam" id="PF00326"/>
    </source>
</evidence>
<evidence type="ECO:0000313" key="10">
    <source>
        <dbReference type="EMBL" id="EFR02101.1"/>
    </source>
</evidence>
<dbReference type="RefSeq" id="XP_003172512.1">
    <property type="nucleotide sequence ID" value="XM_003172464.1"/>
</dbReference>
<keyword evidence="6" id="KW-0378">Hydrolase</keyword>
<dbReference type="MEROPS" id="S09.012"/>
<keyword evidence="4" id="KW-0645">Protease</keyword>
<dbReference type="Gene3D" id="3.40.50.1820">
    <property type="entry name" value="alpha/beta hydrolase"/>
    <property type="match status" value="1"/>
</dbReference>
<dbReference type="PANTHER" id="PTHR42776">
    <property type="entry name" value="SERINE PEPTIDASE S9 FAMILY MEMBER"/>
    <property type="match status" value="1"/>
</dbReference>
<proteinExistence type="inferred from homology"/>
<dbReference type="SUPFAM" id="SSF53474">
    <property type="entry name" value="alpha/beta-Hydrolases"/>
    <property type="match status" value="1"/>
</dbReference>
<dbReference type="SUPFAM" id="SSF82171">
    <property type="entry name" value="DPP6 N-terminal domain-like"/>
    <property type="match status" value="1"/>
</dbReference>
<keyword evidence="3" id="KW-0964">Secreted</keyword>
<evidence type="ECO:0000256" key="5">
    <source>
        <dbReference type="ARBA" id="ARBA00022729"/>
    </source>
</evidence>
<keyword evidence="5" id="KW-0732">Signal</keyword>
<dbReference type="OMA" id="YKHWDEW"/>
<dbReference type="STRING" id="535722.E4UYD8"/>
<dbReference type="InParanoid" id="E4UYD8"/>
<accession>E4UYD8</accession>
<gene>
    <name evidence="10" type="ORF">MGYG_05103</name>
</gene>
<dbReference type="OrthoDB" id="416344at2759"/>